<reference evidence="7" key="2">
    <citation type="submission" date="2024-09" db="EMBL/GenBank/DDBJ databases">
        <authorList>
            <person name="Veyrier F.J."/>
        </authorList>
    </citation>
    <scope>NUCLEOTIDE SEQUENCE</scope>
    <source>
        <strain evidence="7">17694</strain>
    </source>
</reference>
<dbReference type="EMBL" id="CP091521">
    <property type="protein sequence ID" value="UOP04456.2"/>
    <property type="molecule type" value="Genomic_DNA"/>
</dbReference>
<protein>
    <submittedName>
        <fullName evidence="7">DUF4149 domain-containing protein</fullName>
    </submittedName>
</protein>
<dbReference type="InterPro" id="IPR025423">
    <property type="entry name" value="TMEM205-like"/>
</dbReference>
<dbReference type="Pfam" id="PF13664">
    <property type="entry name" value="DUF4149"/>
    <property type="match status" value="1"/>
</dbReference>
<sequence length="147" mass="16508">MKRLSALAVALWLGMQIGFYAASLVLFNQLDKTEAGRIAGILFHIANWTGLAAWSTAWLTCRHTLPLRHEKGRFTRRWIALLLTLLAFAEWVVNPVIHALKHGQSHWLPNLLGGGFGAWHGTSYILYLIISLMGLGLGIRLLRLEVR</sequence>
<dbReference type="Proteomes" id="UP000831534">
    <property type="component" value="Chromosome"/>
</dbReference>
<keyword evidence="8" id="KW-1185">Reference proteome</keyword>
<evidence type="ECO:0000256" key="1">
    <source>
        <dbReference type="ARBA" id="ARBA00004370"/>
    </source>
</evidence>
<name>A0A8T9MVG6_9NEIS</name>
<evidence type="ECO:0000256" key="5">
    <source>
        <dbReference type="SAM" id="Phobius"/>
    </source>
</evidence>
<gene>
    <name evidence="7" type="ORF">LVJ77_09175</name>
</gene>
<evidence type="ECO:0000313" key="7">
    <source>
        <dbReference type="EMBL" id="UOP04456.2"/>
    </source>
</evidence>
<accession>A0A8T9MVG6</accession>
<dbReference type="AlphaFoldDB" id="A0A8T9MVG6"/>
<evidence type="ECO:0000256" key="3">
    <source>
        <dbReference type="ARBA" id="ARBA00022989"/>
    </source>
</evidence>
<evidence type="ECO:0000313" key="8">
    <source>
        <dbReference type="Proteomes" id="UP000831534"/>
    </source>
</evidence>
<feature type="transmembrane region" description="Helical" evidence="5">
    <location>
        <begin position="78"/>
        <end position="97"/>
    </location>
</feature>
<reference evidence="7" key="1">
    <citation type="journal article" date="2022" name="Res Sq">
        <title>Evolution of multicellular longitudinally dividing oral cavity symbionts (Neisseriaceae).</title>
        <authorList>
            <person name="Nyongesa S."/>
            <person name="Weber P."/>
            <person name="Bernet E."/>
            <person name="Pullido F."/>
            <person name="Nieckarz M."/>
            <person name="Delaby M."/>
            <person name="Nieves C."/>
            <person name="Viehboeck T."/>
            <person name="Krause N."/>
            <person name="Rivera-Millot A."/>
            <person name="Nakamura A."/>
            <person name="Vischer N."/>
            <person name="VanNieuwenhze M."/>
            <person name="Brun Y."/>
            <person name="Cava F."/>
            <person name="Bulgheresi S."/>
            <person name="Veyrier F."/>
        </authorList>
    </citation>
    <scope>NUCLEOTIDE SEQUENCE</scope>
    <source>
        <strain evidence="7">17694</strain>
    </source>
</reference>
<evidence type="ECO:0000259" key="6">
    <source>
        <dbReference type="Pfam" id="PF13664"/>
    </source>
</evidence>
<dbReference type="KEGG" id="ckh:LVJ77_09175"/>
<organism evidence="7 8">
    <name type="scientific">Conchiformibius kuhniae</name>
    <dbReference type="NCBI Taxonomy" id="211502"/>
    <lineage>
        <taxon>Bacteria</taxon>
        <taxon>Pseudomonadati</taxon>
        <taxon>Pseudomonadota</taxon>
        <taxon>Betaproteobacteria</taxon>
        <taxon>Neisseriales</taxon>
        <taxon>Neisseriaceae</taxon>
        <taxon>Conchiformibius</taxon>
    </lineage>
</organism>
<dbReference type="RefSeq" id="WP_027009746.1">
    <property type="nucleotide sequence ID" value="NZ_CP091521.1"/>
</dbReference>
<feature type="transmembrane region" description="Helical" evidence="5">
    <location>
        <begin position="37"/>
        <end position="57"/>
    </location>
</feature>
<proteinExistence type="predicted"/>
<dbReference type="GO" id="GO:0016020">
    <property type="term" value="C:membrane"/>
    <property type="evidence" value="ECO:0007669"/>
    <property type="project" value="UniProtKB-SubCell"/>
</dbReference>
<evidence type="ECO:0000256" key="4">
    <source>
        <dbReference type="ARBA" id="ARBA00023136"/>
    </source>
</evidence>
<keyword evidence="3 5" id="KW-1133">Transmembrane helix</keyword>
<evidence type="ECO:0000256" key="2">
    <source>
        <dbReference type="ARBA" id="ARBA00022692"/>
    </source>
</evidence>
<keyword evidence="4 5" id="KW-0472">Membrane</keyword>
<keyword evidence="2 5" id="KW-0812">Transmembrane</keyword>
<comment type="subcellular location">
    <subcellularLocation>
        <location evidence="1">Membrane</location>
    </subcellularLocation>
</comment>
<feature type="transmembrane region" description="Helical" evidence="5">
    <location>
        <begin position="117"/>
        <end position="142"/>
    </location>
</feature>
<feature type="domain" description="TMEM205-like" evidence="6">
    <location>
        <begin position="7"/>
        <end position="103"/>
    </location>
</feature>